<dbReference type="PANTHER" id="PTHR43713:SF3">
    <property type="entry name" value="GLUTAMATE-1-SEMIALDEHYDE 2,1-AMINOMUTASE 1, CHLOROPLASTIC-RELATED"/>
    <property type="match status" value="1"/>
</dbReference>
<keyword evidence="7 8" id="KW-0627">Porphyrin biosynthesis</keyword>
<dbReference type="GO" id="GO:0030170">
    <property type="term" value="F:pyridoxal phosphate binding"/>
    <property type="evidence" value="ECO:0007669"/>
    <property type="project" value="InterPro"/>
</dbReference>
<comment type="subcellular location">
    <subcellularLocation>
        <location evidence="8">Cytoplasm</location>
    </subcellularLocation>
</comment>
<comment type="subunit">
    <text evidence="8">Homodimer.</text>
</comment>
<dbReference type="InterPro" id="IPR015421">
    <property type="entry name" value="PyrdxlP-dep_Trfase_major"/>
</dbReference>
<evidence type="ECO:0000313" key="9">
    <source>
        <dbReference type="EMBL" id="RAG83187.1"/>
    </source>
</evidence>
<dbReference type="InterPro" id="IPR004639">
    <property type="entry name" value="4pyrrol_synth_GluAld_NH2Trfase"/>
</dbReference>
<dbReference type="InterPro" id="IPR005814">
    <property type="entry name" value="Aminotrans_3"/>
</dbReference>
<dbReference type="EC" id="5.4.3.8" evidence="8"/>
<dbReference type="GO" id="GO:0006782">
    <property type="term" value="P:protoporphyrinogen IX biosynthetic process"/>
    <property type="evidence" value="ECO:0007669"/>
    <property type="project" value="UniProtKB-UniRule"/>
</dbReference>
<dbReference type="Pfam" id="PF00202">
    <property type="entry name" value="Aminotran_3"/>
    <property type="match status" value="1"/>
</dbReference>
<dbReference type="OrthoDB" id="9801052at2"/>
<keyword evidence="5 8" id="KW-0663">Pyridoxal phosphate</keyword>
<comment type="pathway">
    <text evidence="3">Porphyrin-containing compound metabolism; protoporphyrin-IX biosynthesis; 5-aminolevulinate from L-glutamyl-tRNA(Glu): step 2/2.</text>
</comment>
<keyword evidence="10" id="KW-1185">Reference proteome</keyword>
<evidence type="ECO:0000256" key="2">
    <source>
        <dbReference type="ARBA" id="ARBA00001933"/>
    </source>
</evidence>
<feature type="modified residue" description="N6-(pyridoxal phosphate)lysine" evidence="8">
    <location>
        <position position="281"/>
    </location>
</feature>
<evidence type="ECO:0000256" key="8">
    <source>
        <dbReference type="HAMAP-Rule" id="MF_00375"/>
    </source>
</evidence>
<accession>A0A2X0IF99</accession>
<evidence type="ECO:0000256" key="1">
    <source>
        <dbReference type="ARBA" id="ARBA00001579"/>
    </source>
</evidence>
<evidence type="ECO:0000256" key="4">
    <source>
        <dbReference type="ARBA" id="ARBA00008981"/>
    </source>
</evidence>
<dbReference type="GO" id="GO:0005737">
    <property type="term" value="C:cytoplasm"/>
    <property type="evidence" value="ECO:0007669"/>
    <property type="project" value="UniProtKB-SubCell"/>
</dbReference>
<protein>
    <recommendedName>
        <fullName evidence="8">Glutamate-1-semialdehyde 2,1-aminomutase</fullName>
        <shortName evidence="8">GSA</shortName>
        <ecNumber evidence="8">5.4.3.8</ecNumber>
    </recommendedName>
    <alternativeName>
        <fullName evidence="8">Glutamate-1-semialdehyde aminotransferase</fullName>
        <shortName evidence="8">GSA-AT</shortName>
    </alternativeName>
</protein>
<dbReference type="PANTHER" id="PTHR43713">
    <property type="entry name" value="GLUTAMATE-1-SEMIALDEHYDE 2,1-AMINOMUTASE"/>
    <property type="match status" value="1"/>
</dbReference>
<dbReference type="Gene3D" id="3.90.1150.10">
    <property type="entry name" value="Aspartate Aminotransferase, domain 1"/>
    <property type="match status" value="1"/>
</dbReference>
<dbReference type="HAMAP" id="MF_00375">
    <property type="entry name" value="HemL_aminotrans_3"/>
    <property type="match status" value="1"/>
</dbReference>
<evidence type="ECO:0000256" key="6">
    <source>
        <dbReference type="ARBA" id="ARBA00023235"/>
    </source>
</evidence>
<comment type="similarity">
    <text evidence="4 8">Belongs to the class-III pyridoxal-phosphate-dependent aminotransferase family. HemL subfamily.</text>
</comment>
<comment type="caution">
    <text evidence="9">The sequence shown here is derived from an EMBL/GenBank/DDBJ whole genome shotgun (WGS) entry which is preliminary data.</text>
</comment>
<name>A0A2X0IF99_9ACTN</name>
<gene>
    <name evidence="8 9" type="primary">hemL</name>
    <name evidence="9" type="ORF">DN069_23605</name>
</gene>
<organism evidence="9 10">
    <name type="scientific">Streptacidiphilus pinicola</name>
    <dbReference type="NCBI Taxonomy" id="2219663"/>
    <lineage>
        <taxon>Bacteria</taxon>
        <taxon>Bacillati</taxon>
        <taxon>Actinomycetota</taxon>
        <taxon>Actinomycetes</taxon>
        <taxon>Kitasatosporales</taxon>
        <taxon>Streptomycetaceae</taxon>
        <taxon>Streptacidiphilus</taxon>
    </lineage>
</organism>
<dbReference type="GO" id="GO:0042286">
    <property type="term" value="F:glutamate-1-semialdehyde 2,1-aminomutase activity"/>
    <property type="evidence" value="ECO:0007669"/>
    <property type="project" value="UniProtKB-UniRule"/>
</dbReference>
<dbReference type="AlphaFoldDB" id="A0A2X0IF99"/>
<dbReference type="CDD" id="cd00610">
    <property type="entry name" value="OAT_like"/>
    <property type="match status" value="1"/>
</dbReference>
<dbReference type="FunFam" id="3.40.640.10:FF:000021">
    <property type="entry name" value="Glutamate-1-semialdehyde 2,1-aminomutase"/>
    <property type="match status" value="1"/>
</dbReference>
<dbReference type="UniPathway" id="UPA00251">
    <property type="reaction ID" value="UER00317"/>
</dbReference>
<dbReference type="Proteomes" id="UP000248889">
    <property type="component" value="Unassembled WGS sequence"/>
</dbReference>
<proteinExistence type="inferred from homology"/>
<sequence>MGSPYPYEAPASQALFERASVVTPGGVNSPVRAFKAVGGTPRFMVAGQGPWLTDADGREYVDLVCSWGPMILGHAHPEVIGAVQDAVSRGTSFGTPGQGEVELAEEIVARITPVEQVRLVSSGTEATMSAIRLARGFTGRAKVVKFAGCYHGHVDALLAAAGSGVATFALPDTPGVTGAQAGDTIVLPYNDLDAVRAAFAAHPGEIACVITEASPGNMGVVPPLPGFNKGLTELCRANGALFISDEVMTGFRVSKAGWYGFESANEGWSADVKPDLMTFGKVMGGGFPAAAFGGRADVMAHLAPAGPVYQAGTLSGNPVATAAGLAQLRACTDAVYATVDQVAAEVGALVTEALHKEGVAHRLQTAGNMFSVFFTDQPVTNYDEARAQESFRFTAFFHAMLSQGVYLPPSAFESWFVSAAHDERALERIAAALPVAARAAAETTQKGY</sequence>
<dbReference type="EMBL" id="QKYN01000093">
    <property type="protein sequence ID" value="RAG83187.1"/>
    <property type="molecule type" value="Genomic_DNA"/>
</dbReference>
<dbReference type="InterPro" id="IPR015424">
    <property type="entry name" value="PyrdxlP-dep_Trfase"/>
</dbReference>
<dbReference type="NCBIfam" id="NF000818">
    <property type="entry name" value="PRK00062.1"/>
    <property type="match status" value="1"/>
</dbReference>
<keyword evidence="6 8" id="KW-0413">Isomerase</keyword>
<evidence type="ECO:0000256" key="7">
    <source>
        <dbReference type="ARBA" id="ARBA00023244"/>
    </source>
</evidence>
<evidence type="ECO:0000256" key="5">
    <source>
        <dbReference type="ARBA" id="ARBA00022898"/>
    </source>
</evidence>
<evidence type="ECO:0000313" key="10">
    <source>
        <dbReference type="Proteomes" id="UP000248889"/>
    </source>
</evidence>
<dbReference type="NCBIfam" id="TIGR00713">
    <property type="entry name" value="hemL"/>
    <property type="match status" value="1"/>
</dbReference>
<dbReference type="SUPFAM" id="SSF53383">
    <property type="entry name" value="PLP-dependent transferases"/>
    <property type="match status" value="1"/>
</dbReference>
<keyword evidence="8" id="KW-0963">Cytoplasm</keyword>
<evidence type="ECO:0000256" key="3">
    <source>
        <dbReference type="ARBA" id="ARBA00004819"/>
    </source>
</evidence>
<dbReference type="InterPro" id="IPR015422">
    <property type="entry name" value="PyrdxlP-dep_Trfase_small"/>
</dbReference>
<comment type="catalytic activity">
    <reaction evidence="1 8">
        <text>(S)-4-amino-5-oxopentanoate = 5-aminolevulinate</text>
        <dbReference type="Rhea" id="RHEA:14265"/>
        <dbReference type="ChEBI" id="CHEBI:57501"/>
        <dbReference type="ChEBI" id="CHEBI:356416"/>
        <dbReference type="EC" id="5.4.3.8"/>
    </reaction>
</comment>
<dbReference type="Gene3D" id="3.40.640.10">
    <property type="entry name" value="Type I PLP-dependent aspartate aminotransferase-like (Major domain)"/>
    <property type="match status" value="1"/>
</dbReference>
<reference evidence="9 10" key="1">
    <citation type="submission" date="2018-06" db="EMBL/GenBank/DDBJ databases">
        <title>Streptacidiphilus pinicola sp. nov., isolated from pine grove soil.</title>
        <authorList>
            <person name="Roh S.G."/>
            <person name="Park S."/>
            <person name="Kim M.-K."/>
            <person name="Yun B.-R."/>
            <person name="Park J."/>
            <person name="Kim M.J."/>
            <person name="Kim Y.S."/>
            <person name="Kim S.B."/>
        </authorList>
    </citation>
    <scope>NUCLEOTIDE SEQUENCE [LARGE SCALE GENOMIC DNA]</scope>
    <source>
        <strain evidence="9 10">MMS16-CNU450</strain>
    </source>
</reference>
<comment type="cofactor">
    <cofactor evidence="2 8">
        <name>pyridoxal 5'-phosphate</name>
        <dbReference type="ChEBI" id="CHEBI:597326"/>
    </cofactor>
</comment>
<dbReference type="GO" id="GO:0008483">
    <property type="term" value="F:transaminase activity"/>
    <property type="evidence" value="ECO:0007669"/>
    <property type="project" value="InterPro"/>
</dbReference>